<keyword evidence="1" id="KW-0547">Nucleotide-binding</keyword>
<dbReference type="GeneID" id="90076176"/>
<feature type="region of interest" description="Disordered" evidence="3">
    <location>
        <begin position="776"/>
        <end position="805"/>
    </location>
</feature>
<dbReference type="GO" id="GO:0005524">
    <property type="term" value="F:ATP binding"/>
    <property type="evidence" value="ECO:0007669"/>
    <property type="project" value="UniProtKB-UniRule"/>
</dbReference>
<reference evidence="5 6" key="1">
    <citation type="journal article" date="2023" name="Elife">
        <title>Identification of key yeast species and microbe-microbe interactions impacting larval growth of Drosophila in the wild.</title>
        <authorList>
            <person name="Mure A."/>
            <person name="Sugiura Y."/>
            <person name="Maeda R."/>
            <person name="Honda K."/>
            <person name="Sakurai N."/>
            <person name="Takahashi Y."/>
            <person name="Watada M."/>
            <person name="Katoh T."/>
            <person name="Gotoh A."/>
            <person name="Gotoh Y."/>
            <person name="Taniguchi I."/>
            <person name="Nakamura K."/>
            <person name="Hayashi T."/>
            <person name="Katayama T."/>
            <person name="Uemura T."/>
            <person name="Hattori Y."/>
        </authorList>
    </citation>
    <scope>NUCLEOTIDE SEQUENCE [LARGE SCALE GENOMIC DNA]</scope>
    <source>
        <strain evidence="5 6">SC-9</strain>
    </source>
</reference>
<dbReference type="RefSeq" id="XP_064855183.1">
    <property type="nucleotide sequence ID" value="XM_064999111.1"/>
</dbReference>
<keyword evidence="1" id="KW-0067">ATP-binding</keyword>
<dbReference type="SUPFAM" id="SSF52540">
    <property type="entry name" value="P-loop containing nucleoside triphosphate hydrolases"/>
    <property type="match status" value="1"/>
</dbReference>
<accession>A0AAV5QTH5</accession>
<keyword evidence="2" id="KW-0175">Coiled coil</keyword>
<dbReference type="EMBL" id="BTFZ01000019">
    <property type="protein sequence ID" value="GMM38187.1"/>
    <property type="molecule type" value="Genomic_DNA"/>
</dbReference>
<protein>
    <recommendedName>
        <fullName evidence="4">Kinesin motor domain-containing protein</fullName>
    </recommendedName>
</protein>
<keyword evidence="1" id="KW-0505">Motor protein</keyword>
<name>A0AAV5QTH5_9ASCO</name>
<dbReference type="Gene3D" id="3.40.850.10">
    <property type="entry name" value="Kinesin motor domain"/>
    <property type="match status" value="1"/>
</dbReference>
<dbReference type="PROSITE" id="PS50067">
    <property type="entry name" value="KINESIN_MOTOR_2"/>
    <property type="match status" value="1"/>
</dbReference>
<feature type="compositionally biased region" description="Polar residues" evidence="3">
    <location>
        <begin position="727"/>
        <end position="743"/>
    </location>
</feature>
<evidence type="ECO:0000313" key="6">
    <source>
        <dbReference type="Proteomes" id="UP001360560"/>
    </source>
</evidence>
<feature type="compositionally biased region" description="Low complexity" evidence="3">
    <location>
        <begin position="451"/>
        <end position="472"/>
    </location>
</feature>
<dbReference type="GO" id="GO:0007018">
    <property type="term" value="P:microtubule-based movement"/>
    <property type="evidence" value="ECO:0007669"/>
    <property type="project" value="InterPro"/>
</dbReference>
<dbReference type="GO" id="GO:0005874">
    <property type="term" value="C:microtubule"/>
    <property type="evidence" value="ECO:0007669"/>
    <property type="project" value="TreeGrafter"/>
</dbReference>
<dbReference type="SMART" id="SM00129">
    <property type="entry name" value="KISc"/>
    <property type="match status" value="1"/>
</dbReference>
<gene>
    <name evidence="5" type="ORF">DASC09_055260</name>
</gene>
<comment type="caution">
    <text evidence="5">The sequence shown here is derived from an EMBL/GenBank/DDBJ whole genome shotgun (WGS) entry which is preliminary data.</text>
</comment>
<proteinExistence type="inferred from homology"/>
<dbReference type="Pfam" id="PF00225">
    <property type="entry name" value="Kinesin"/>
    <property type="match status" value="1"/>
</dbReference>
<evidence type="ECO:0000313" key="5">
    <source>
        <dbReference type="EMBL" id="GMM38187.1"/>
    </source>
</evidence>
<feature type="region of interest" description="Disordered" evidence="3">
    <location>
        <begin position="390"/>
        <end position="413"/>
    </location>
</feature>
<dbReference type="Proteomes" id="UP001360560">
    <property type="component" value="Unassembled WGS sequence"/>
</dbReference>
<dbReference type="PRINTS" id="PR00380">
    <property type="entry name" value="KINESINHEAVY"/>
</dbReference>
<evidence type="ECO:0000256" key="3">
    <source>
        <dbReference type="SAM" id="MobiDB-lite"/>
    </source>
</evidence>
<feature type="region of interest" description="Disordered" evidence="3">
    <location>
        <begin position="727"/>
        <end position="750"/>
    </location>
</feature>
<sequence length="821" mass="92825">MSNGIPTYLRLKPFVGSSRKDSHSNVKVIDGHSIEIRDGSPTKTIPTFGFNRVFNSDTSQFKLFKSIGESLVNNVLKGNDSSIFTIGPSGSGKSFSTIGNTSHPGMLVYSLKQIFDKLGSLNGTMESTVKRCYLQHLAEYYGDSFVYNGQANVSKSSSLLSKKYFVTLNIFELWKDSIIDLLATGDNHPKRDIFIDSKDGKIRPVGLMYKHVEDLTEAQKIANSAIKKRHISRTEMNKSSSRSHIFININVHEISYGQVTTSRLNIVDLAGTERLRSTVDHLQRKEGNVTNASLSELGRVLQTISSLKKPLKESDKSILRTSKMTRLLLHDYLGNETHKLTILVNIDPFVNAKIILSVLNIIKPVENIINSESIKDTSFYSMSRSPGELYSNKSTTGSASQVRLVQSPGTTTRSAIVNRTSPQRKFVASSSSTSPVKLIHSPIKIESSSFNNTTDSNKFDSTSTTTNSSTSSLLRSPTRFIRHNKVNSELKQKITALESEVQTLKSQLSASAQYMAEMEFSIRQEAAKEYSEIISNIEENHRKLLQQFEETNIKTTDDKLEMLVKDSKEEIHRLRKDNRDLLKENSAAVTKYEQLLFKKQMDNKALMNLEQQINNFNNDNIRLDHENKKLREELSGKYSNSPSPIKSMSKDYAVELDQLRQSFILEHEKTVKEFQGKMAGLVDKLRLKTEKNRLLNEKIQKLQGGKIGNSLIYEDSKETLQRVNSLKESLQRSNSKDSGFQKNKNYKRKSNRINPGVLRKSLDTSINIMPETFKPAKKTSKTSKNTISKTTITKGQPVPYKKKTKKVLRKPKNYVVYENFE</sequence>
<dbReference type="GO" id="GO:0008017">
    <property type="term" value="F:microtubule binding"/>
    <property type="evidence" value="ECO:0007669"/>
    <property type="project" value="InterPro"/>
</dbReference>
<dbReference type="InterPro" id="IPR027640">
    <property type="entry name" value="Kinesin-like_fam"/>
</dbReference>
<dbReference type="PANTHER" id="PTHR24115">
    <property type="entry name" value="KINESIN-RELATED"/>
    <property type="match status" value="1"/>
</dbReference>
<feature type="domain" description="Kinesin motor" evidence="4">
    <location>
        <begin position="4"/>
        <end position="368"/>
    </location>
</feature>
<feature type="compositionally biased region" description="Polar residues" evidence="3">
    <location>
        <begin position="391"/>
        <end position="413"/>
    </location>
</feature>
<evidence type="ECO:0000256" key="1">
    <source>
        <dbReference type="PROSITE-ProRule" id="PRU00283"/>
    </source>
</evidence>
<feature type="region of interest" description="Disordered" evidence="3">
    <location>
        <begin position="450"/>
        <end position="474"/>
    </location>
</feature>
<dbReference type="InterPro" id="IPR001752">
    <property type="entry name" value="Kinesin_motor_dom"/>
</dbReference>
<comment type="similarity">
    <text evidence="1">Belongs to the TRAFAC class myosin-kinesin ATPase superfamily. Kinesin family.</text>
</comment>
<evidence type="ECO:0000256" key="2">
    <source>
        <dbReference type="SAM" id="Coils"/>
    </source>
</evidence>
<evidence type="ECO:0000259" key="4">
    <source>
        <dbReference type="PROSITE" id="PS50067"/>
    </source>
</evidence>
<dbReference type="InterPro" id="IPR027417">
    <property type="entry name" value="P-loop_NTPase"/>
</dbReference>
<feature type="compositionally biased region" description="Low complexity" evidence="3">
    <location>
        <begin position="782"/>
        <end position="799"/>
    </location>
</feature>
<dbReference type="GO" id="GO:0003777">
    <property type="term" value="F:microtubule motor activity"/>
    <property type="evidence" value="ECO:0007669"/>
    <property type="project" value="InterPro"/>
</dbReference>
<dbReference type="GO" id="GO:0005871">
    <property type="term" value="C:kinesin complex"/>
    <property type="evidence" value="ECO:0007669"/>
    <property type="project" value="TreeGrafter"/>
</dbReference>
<keyword evidence="6" id="KW-1185">Reference proteome</keyword>
<feature type="coiled-coil region" evidence="2">
    <location>
        <begin position="487"/>
        <end position="633"/>
    </location>
</feature>
<dbReference type="GO" id="GO:0016887">
    <property type="term" value="F:ATP hydrolysis activity"/>
    <property type="evidence" value="ECO:0007669"/>
    <property type="project" value="TreeGrafter"/>
</dbReference>
<feature type="binding site" evidence="1">
    <location>
        <begin position="87"/>
        <end position="94"/>
    </location>
    <ligand>
        <name>ATP</name>
        <dbReference type="ChEBI" id="CHEBI:30616"/>
    </ligand>
</feature>
<organism evidence="5 6">
    <name type="scientific">Saccharomycopsis crataegensis</name>
    <dbReference type="NCBI Taxonomy" id="43959"/>
    <lineage>
        <taxon>Eukaryota</taxon>
        <taxon>Fungi</taxon>
        <taxon>Dikarya</taxon>
        <taxon>Ascomycota</taxon>
        <taxon>Saccharomycotina</taxon>
        <taxon>Saccharomycetes</taxon>
        <taxon>Saccharomycopsidaceae</taxon>
        <taxon>Saccharomycopsis</taxon>
    </lineage>
</organism>
<dbReference type="InterPro" id="IPR036961">
    <property type="entry name" value="Kinesin_motor_dom_sf"/>
</dbReference>
<dbReference type="AlphaFoldDB" id="A0AAV5QTH5"/>
<dbReference type="PANTHER" id="PTHR24115:SF1004">
    <property type="entry name" value="KINESIN-LIKE PROTEIN KIF15"/>
    <property type="match status" value="1"/>
</dbReference>